<name>A0A9N9CS48_9GLOM</name>
<evidence type="ECO:0000313" key="1">
    <source>
        <dbReference type="EMBL" id="CAG8610084.1"/>
    </source>
</evidence>
<reference evidence="1" key="1">
    <citation type="submission" date="2021-06" db="EMBL/GenBank/DDBJ databases">
        <authorList>
            <person name="Kallberg Y."/>
            <person name="Tangrot J."/>
            <person name="Rosling A."/>
        </authorList>
    </citation>
    <scope>NUCLEOTIDE SEQUENCE</scope>
    <source>
        <strain evidence="1">MT106</strain>
    </source>
</reference>
<comment type="caution">
    <text evidence="1">The sequence shown here is derived from an EMBL/GenBank/DDBJ whole genome shotgun (WGS) entry which is preliminary data.</text>
</comment>
<proteinExistence type="predicted"/>
<gene>
    <name evidence="1" type="ORF">AGERDE_LOCUS9547</name>
</gene>
<organism evidence="1 2">
    <name type="scientific">Ambispora gerdemannii</name>
    <dbReference type="NCBI Taxonomy" id="144530"/>
    <lineage>
        <taxon>Eukaryota</taxon>
        <taxon>Fungi</taxon>
        <taxon>Fungi incertae sedis</taxon>
        <taxon>Mucoromycota</taxon>
        <taxon>Glomeromycotina</taxon>
        <taxon>Glomeromycetes</taxon>
        <taxon>Archaeosporales</taxon>
        <taxon>Ambisporaceae</taxon>
        <taxon>Ambispora</taxon>
    </lineage>
</organism>
<accession>A0A9N9CS48</accession>
<keyword evidence="2" id="KW-1185">Reference proteome</keyword>
<dbReference type="EMBL" id="CAJVPL010002433">
    <property type="protein sequence ID" value="CAG8610084.1"/>
    <property type="molecule type" value="Genomic_DNA"/>
</dbReference>
<dbReference type="OrthoDB" id="10596656at2759"/>
<evidence type="ECO:0000313" key="2">
    <source>
        <dbReference type="Proteomes" id="UP000789831"/>
    </source>
</evidence>
<sequence>MNNRTNSIKRKSSDQTTKILAKTALSTGLSHVLAPTTLIFGGVAVWAANELIQEMVEDEEVKGISQFFGEVGVECALAGVILEINHEMHVSRGIMHHKDCKSCMQK</sequence>
<protein>
    <submittedName>
        <fullName evidence="1">9021_t:CDS:1</fullName>
    </submittedName>
</protein>
<dbReference type="Proteomes" id="UP000789831">
    <property type="component" value="Unassembled WGS sequence"/>
</dbReference>
<dbReference type="AlphaFoldDB" id="A0A9N9CS48"/>